<protein>
    <submittedName>
        <fullName evidence="2">Alkaline phosphatase family protein</fullName>
    </submittedName>
</protein>
<dbReference type="AlphaFoldDB" id="A0A5C6QG28"/>
<reference evidence="2 4" key="1">
    <citation type="submission" date="2019-07" db="EMBL/GenBank/DDBJ databases">
        <title>Genomes of sea-ice associated Colwellia species.</title>
        <authorList>
            <person name="Bowman J.P."/>
        </authorList>
    </citation>
    <scope>NUCLEOTIDE SEQUENCE [LARGE SCALE GENOMIC DNA]</scope>
    <source>
        <strain evidence="1 3">ACAM 607</strain>
        <strain evidence="2 4">IC036</strain>
    </source>
</reference>
<keyword evidence="3" id="KW-1185">Reference proteome</keyword>
<gene>
    <name evidence="1" type="ORF">ESZ26_05845</name>
    <name evidence="2" type="ORF">ESZ27_08195</name>
</gene>
<dbReference type="Proteomes" id="UP000321917">
    <property type="component" value="Unassembled WGS sequence"/>
</dbReference>
<dbReference type="PANTHER" id="PTHR10151">
    <property type="entry name" value="ECTONUCLEOTIDE PYROPHOSPHATASE/PHOSPHODIESTERASE"/>
    <property type="match status" value="1"/>
</dbReference>
<dbReference type="Gene3D" id="3.40.720.10">
    <property type="entry name" value="Alkaline Phosphatase, subunit A"/>
    <property type="match status" value="1"/>
</dbReference>
<dbReference type="Proteomes" id="UP000321525">
    <property type="component" value="Unassembled WGS sequence"/>
</dbReference>
<evidence type="ECO:0000313" key="1">
    <source>
        <dbReference type="EMBL" id="TWX61260.1"/>
    </source>
</evidence>
<dbReference type="EMBL" id="VOLR01000006">
    <property type="protein sequence ID" value="TWX61260.1"/>
    <property type="molecule type" value="Genomic_DNA"/>
</dbReference>
<dbReference type="SUPFAM" id="SSF53649">
    <property type="entry name" value="Alkaline phosphatase-like"/>
    <property type="match status" value="1"/>
</dbReference>
<accession>A0A5C6QG28</accession>
<evidence type="ECO:0000313" key="3">
    <source>
        <dbReference type="Proteomes" id="UP000321525"/>
    </source>
</evidence>
<name>A0A5C6QG28_9GAMM</name>
<dbReference type="InterPro" id="IPR017850">
    <property type="entry name" value="Alkaline_phosphatase_core_sf"/>
</dbReference>
<dbReference type="PANTHER" id="PTHR10151:SF120">
    <property type="entry name" value="BIS(5'-ADENOSYL)-TRIPHOSPHATASE"/>
    <property type="match status" value="1"/>
</dbReference>
<dbReference type="Pfam" id="PF01663">
    <property type="entry name" value="Phosphodiest"/>
    <property type="match status" value="1"/>
</dbReference>
<comment type="caution">
    <text evidence="2">The sequence shown here is derived from an EMBL/GenBank/DDBJ whole genome shotgun (WGS) entry which is preliminary data.</text>
</comment>
<proteinExistence type="predicted"/>
<dbReference type="OrthoDB" id="9771966at2"/>
<evidence type="ECO:0000313" key="4">
    <source>
        <dbReference type="Proteomes" id="UP000321917"/>
    </source>
</evidence>
<dbReference type="InterPro" id="IPR002591">
    <property type="entry name" value="Phosphodiest/P_Trfase"/>
</dbReference>
<dbReference type="GO" id="GO:0016787">
    <property type="term" value="F:hydrolase activity"/>
    <property type="evidence" value="ECO:0007669"/>
    <property type="project" value="UniProtKB-ARBA"/>
</dbReference>
<dbReference type="Gene3D" id="3.30.1360.180">
    <property type="match status" value="1"/>
</dbReference>
<sequence>MTVNKLFIIGILFVLNACSLESKNSPGIVSKINPKPYVLLISLDGFRWDYVNKYQPKFLSQFAKESAHLTSLRPTFPTKTFPNHLSIVTGSYPENHGIVANRFYAPDLNKTYSIRDSEAVTNPDFYLRKPLWIIAEEQNMRTANYFWPSSEAAIAGISPSHFKKYNHNASHQERIDGVLNWYQLPPGERPQLITTYFHDIDSAGHGFGQDSPELVAAINRVDSTIGEMVEKVRALDFEVNIIIVSDHGMADYPAENYEYLPNWLNDEYKVLASNPITLIYDEGKSTRTLAQTVTQLNQQATHYKCYQYQDIPAKFNASKSSRIGDIACLTDNDWSIGFTGKTSKGNHGWSQFDTTDMDGIFYAQGPAFKKAYQLDTAENINIMPLIAEILGLEITTAIDGKLATMKPLLK</sequence>
<organism evidence="2 4">
    <name type="scientific">Colwellia hornerae</name>
    <dbReference type="NCBI Taxonomy" id="89402"/>
    <lineage>
        <taxon>Bacteria</taxon>
        <taxon>Pseudomonadati</taxon>
        <taxon>Pseudomonadota</taxon>
        <taxon>Gammaproteobacteria</taxon>
        <taxon>Alteromonadales</taxon>
        <taxon>Colwelliaceae</taxon>
        <taxon>Colwellia</taxon>
    </lineage>
</organism>
<dbReference type="CDD" id="cd16018">
    <property type="entry name" value="Enpp"/>
    <property type="match status" value="1"/>
</dbReference>
<evidence type="ECO:0000313" key="2">
    <source>
        <dbReference type="EMBL" id="TWX67693.1"/>
    </source>
</evidence>
<dbReference type="EMBL" id="VOLQ01000012">
    <property type="protein sequence ID" value="TWX67693.1"/>
    <property type="molecule type" value="Genomic_DNA"/>
</dbReference>